<accession>A0ABQ8WB95</accession>
<dbReference type="EMBL" id="JAPVEB010000006">
    <property type="protein sequence ID" value="KAJ5262125.1"/>
    <property type="molecule type" value="Genomic_DNA"/>
</dbReference>
<keyword evidence="2" id="KW-1185">Reference proteome</keyword>
<comment type="caution">
    <text evidence="1">The sequence shown here is derived from an EMBL/GenBank/DDBJ whole genome shotgun (WGS) entry which is preliminary data.</text>
</comment>
<reference evidence="1 2" key="1">
    <citation type="journal article" date="2023" name="IMA Fungus">
        <title>Comparative genomic study of the Penicillium genus elucidates a diverse pangenome and 15 lateral gene transfer events.</title>
        <authorList>
            <person name="Petersen C."/>
            <person name="Sorensen T."/>
            <person name="Nielsen M.R."/>
            <person name="Sondergaard T.E."/>
            <person name="Sorensen J.L."/>
            <person name="Fitzpatrick D.A."/>
            <person name="Frisvad J.C."/>
            <person name="Nielsen K.L."/>
        </authorList>
    </citation>
    <scope>NUCLEOTIDE SEQUENCE [LARGE SCALE GENOMIC DNA]</scope>
    <source>
        <strain evidence="1 2">IBT 3361</strain>
    </source>
</reference>
<organism evidence="1 2">
    <name type="scientific">Penicillium chrysogenum</name>
    <name type="common">Penicillium notatum</name>
    <dbReference type="NCBI Taxonomy" id="5076"/>
    <lineage>
        <taxon>Eukaryota</taxon>
        <taxon>Fungi</taxon>
        <taxon>Dikarya</taxon>
        <taxon>Ascomycota</taxon>
        <taxon>Pezizomycotina</taxon>
        <taxon>Eurotiomycetes</taxon>
        <taxon>Eurotiomycetidae</taxon>
        <taxon>Eurotiales</taxon>
        <taxon>Aspergillaceae</taxon>
        <taxon>Penicillium</taxon>
        <taxon>Penicillium chrysogenum species complex</taxon>
    </lineage>
</organism>
<name>A0ABQ8WB95_PENCH</name>
<proteinExistence type="predicted"/>
<evidence type="ECO:0000313" key="2">
    <source>
        <dbReference type="Proteomes" id="UP001220256"/>
    </source>
</evidence>
<dbReference type="Proteomes" id="UP001220256">
    <property type="component" value="Unassembled WGS sequence"/>
</dbReference>
<sequence>MTFAPHQEWCLHQQAAASRQSPRDKVTRFVGTEGDGSSDVGLLPTASLKHIEMLGCYVSAQTQLWKALPEFTSDITS</sequence>
<protein>
    <submittedName>
        <fullName evidence="1">Uncharacterized protein</fullName>
    </submittedName>
</protein>
<evidence type="ECO:0000313" key="1">
    <source>
        <dbReference type="EMBL" id="KAJ5262125.1"/>
    </source>
</evidence>
<gene>
    <name evidence="1" type="ORF">N7505_008992</name>
</gene>